<comment type="function">
    <text evidence="21">Receptor kinase that detects X.oryzae pv. oryzae protein Ax21 to promote innate immunity. Following X.oryzae pv. oryzae protein Ax21 detection, undergoes cleavage, releasing the processed protein kinase Xa21 chain.</text>
</comment>
<dbReference type="InterPro" id="IPR008271">
    <property type="entry name" value="Ser/Thr_kinase_AS"/>
</dbReference>
<keyword evidence="11" id="KW-0677">Repeat</keyword>
<keyword evidence="5" id="KW-0723">Serine/threonine-protein kinase</keyword>
<evidence type="ECO:0000256" key="10">
    <source>
        <dbReference type="ARBA" id="ARBA00022729"/>
    </source>
</evidence>
<dbReference type="InterPro" id="IPR000719">
    <property type="entry name" value="Prot_kinase_dom"/>
</dbReference>
<evidence type="ECO:0000256" key="19">
    <source>
        <dbReference type="ARBA" id="ARBA00047899"/>
    </source>
</evidence>
<dbReference type="InterPro" id="IPR032675">
    <property type="entry name" value="LRR_dom_sf"/>
</dbReference>
<dbReference type="PANTHER" id="PTHR48053">
    <property type="entry name" value="LEUCINE RICH REPEAT FAMILY PROTEIN, EXPRESSED"/>
    <property type="match status" value="1"/>
</dbReference>
<dbReference type="GO" id="GO:0005524">
    <property type="term" value="F:ATP binding"/>
    <property type="evidence" value="ECO:0007669"/>
    <property type="project" value="UniProtKB-UniRule"/>
</dbReference>
<evidence type="ECO:0000256" key="23">
    <source>
        <dbReference type="ARBA" id="ARBA00072040"/>
    </source>
</evidence>
<evidence type="ECO:0000256" key="5">
    <source>
        <dbReference type="ARBA" id="ARBA00022527"/>
    </source>
</evidence>
<dbReference type="FunFam" id="1.10.510.10:FF:000358">
    <property type="entry name" value="Putative leucine-rich repeat receptor-like serine/threonine-protein kinase"/>
    <property type="match status" value="1"/>
</dbReference>
<dbReference type="GO" id="GO:0004674">
    <property type="term" value="F:protein serine/threonine kinase activity"/>
    <property type="evidence" value="ECO:0007669"/>
    <property type="project" value="UniProtKB-KW"/>
</dbReference>
<reference evidence="25" key="1">
    <citation type="submission" date="2015-06" db="UniProtKB">
        <authorList>
            <consortium name="EnsemblPlants"/>
        </authorList>
    </citation>
    <scope>IDENTIFICATION</scope>
</reference>
<comment type="catalytic activity">
    <reaction evidence="19">
        <text>L-threonyl-[protein] + ATP = O-phospho-L-threonyl-[protein] + ADP + H(+)</text>
        <dbReference type="Rhea" id="RHEA:46608"/>
        <dbReference type="Rhea" id="RHEA-COMP:11060"/>
        <dbReference type="Rhea" id="RHEA-COMP:11605"/>
        <dbReference type="ChEBI" id="CHEBI:15378"/>
        <dbReference type="ChEBI" id="CHEBI:30013"/>
        <dbReference type="ChEBI" id="CHEBI:30616"/>
        <dbReference type="ChEBI" id="CHEBI:61977"/>
        <dbReference type="ChEBI" id="CHEBI:456216"/>
        <dbReference type="EC" id="2.7.11.1"/>
    </reaction>
</comment>
<dbReference type="FunFam" id="3.80.10.10:FF:000288">
    <property type="entry name" value="LRR receptor-like serine/threonine-protein kinase EFR"/>
    <property type="match status" value="1"/>
</dbReference>
<keyword evidence="7" id="KW-0433">Leucine-rich repeat</keyword>
<feature type="domain" description="Protein kinase" evidence="24">
    <location>
        <begin position="735"/>
        <end position="1031"/>
    </location>
</feature>
<accession>R7W8J2</accession>
<evidence type="ECO:0000256" key="16">
    <source>
        <dbReference type="ARBA" id="ARBA00023136"/>
    </source>
</evidence>
<evidence type="ECO:0000256" key="21">
    <source>
        <dbReference type="ARBA" id="ARBA00054320"/>
    </source>
</evidence>
<evidence type="ECO:0000256" key="18">
    <source>
        <dbReference type="ARBA" id="ARBA00023180"/>
    </source>
</evidence>
<dbReference type="EnsemblPlants" id="EMT18362">
    <property type="protein sequence ID" value="EMT18362"/>
    <property type="gene ID" value="F775_15193"/>
</dbReference>
<keyword evidence="6" id="KW-0597">Phosphoprotein</keyword>
<evidence type="ECO:0000256" key="13">
    <source>
        <dbReference type="ARBA" id="ARBA00022777"/>
    </source>
</evidence>
<keyword evidence="17" id="KW-0675">Receptor</keyword>
<evidence type="ECO:0000256" key="17">
    <source>
        <dbReference type="ARBA" id="ARBA00023170"/>
    </source>
</evidence>
<dbReference type="Pfam" id="PF07714">
    <property type="entry name" value="PK_Tyr_Ser-Thr"/>
    <property type="match status" value="1"/>
</dbReference>
<evidence type="ECO:0000256" key="22">
    <source>
        <dbReference type="ARBA" id="ARBA00056628"/>
    </source>
</evidence>
<comment type="subcellular location">
    <subcellularLocation>
        <location evidence="1">Cell membrane</location>
        <topology evidence="1">Single-pass type I membrane protein</topology>
    </subcellularLocation>
    <subcellularLocation>
        <location evidence="2">Endoplasmic reticulum membrane</location>
        <topology evidence="2">Single-pass membrane protein</topology>
    </subcellularLocation>
</comment>
<dbReference type="InterPro" id="IPR051716">
    <property type="entry name" value="Plant_RL_S/T_kinase"/>
</dbReference>
<evidence type="ECO:0000256" key="3">
    <source>
        <dbReference type="ARBA" id="ARBA00012513"/>
    </source>
</evidence>
<keyword evidence="12" id="KW-0547">Nucleotide-binding</keyword>
<keyword evidence="16" id="KW-0472">Membrane</keyword>
<dbReference type="Gene3D" id="3.80.10.10">
    <property type="entry name" value="Ribonuclease Inhibitor"/>
    <property type="match status" value="4"/>
</dbReference>
<evidence type="ECO:0000256" key="4">
    <source>
        <dbReference type="ARBA" id="ARBA00022475"/>
    </source>
</evidence>
<evidence type="ECO:0000256" key="9">
    <source>
        <dbReference type="ARBA" id="ARBA00022692"/>
    </source>
</evidence>
<keyword evidence="9" id="KW-0812">Transmembrane</keyword>
<evidence type="ECO:0000313" key="25">
    <source>
        <dbReference type="EnsemblPlants" id="EMT18362"/>
    </source>
</evidence>
<dbReference type="ExpressionAtlas" id="R7W8J2">
    <property type="expression patterns" value="baseline"/>
</dbReference>
<dbReference type="InterPro" id="IPR001245">
    <property type="entry name" value="Ser-Thr/Tyr_kinase_cat_dom"/>
</dbReference>
<dbReference type="AlphaFoldDB" id="R7W8J2"/>
<dbReference type="PROSITE" id="PS00107">
    <property type="entry name" value="PROTEIN_KINASE_ATP"/>
    <property type="match status" value="1"/>
</dbReference>
<sequence>MSTKRTWKQLLMLHLLTHILFLFVASSSQTTNNETASSGDLSVLLSIKSFITSDPTGALSSWSWDRPGAGAGAGNGTSSTNTKVPGFCKWMGVSCSDHQHPDRVTAIRLHGFGLVGTICPQLGNLTRLRVLSLSTNSLGGEIPGSIGRCASLGVVDLMENHLSGSMPSSLGLLSKLTFLNLTHNNLTGDIPMSFSNLTSLTSLDMKINYFHGQIPRWLGNLTSLTHLGLTQNGFTGHIPPDLGKMSNLDTFDVMDNKLEGPFPPSMFNISSITNINVGFNQLTGSLPLDIGFKLPKLSVLATHVNQFQGPIPASLSNASALKCLLLSGNLYHGPIPRDIGIHGRLMVFLVGDNLLQTTEPKDWDFLTSLTNCSNLELLSLDENNLEGVMPVTIANLSAELKWIELGKNNITGTIPAGLSKFQNLEILSLQQCLFTGTLPLDIGQIPSLQYLDLSHSRFHGQIPQSLGNITQLSNLFLSNNFLDGSIPASLGNLTVLTSLDLSGNSLRGEIPAEVLSIPSLTKLLNLSNNALIGSIPTRIGRLSTLGKIDLSMNKLSGEIPEALSSCVQLNCLYLQGNLLQGQIPKGLSSLRGLEKLDLSRNNLGGAIPEFLENFNLLTYLNLSFNNLSGPVPNAGIFRNATVLLLRGNSMLCGGPSSLQLPPCPDIGSNHASQKHRLWVILICMVGTLIFMCSLTACYLMKTRIKPNSVDQETGFHNEKHERISYAEIDEATESFSPANLIGSGSFGDVYIGTLNLDESLYTVAIKVLNLAKRGANRSFLRECEALRKIRHRKLVKVITVCSSLDRNGDEFKALVLEFICNGNLDEWLHPNTENSMTFRRLSLMERLCIALDVAEALEYLHHQIEPPIVHCDIKPSNILLDDDIVAHVADFGLAKIMHTEACKESGGATESSTLVIKGTIGYVAPEYGSGSEASTAGDVYSYGVLLLEMFTGRRPTDCFRDGATSLVNYVKMAYPDTLLEVLDASATYSGNPQRIIDIFLHPMFKIGLACCEDSPRHRMKMNDVVKELNAIKKVTALIPVANEKQCFEFLGTSGYKPNGYQVYIPITPAILVIGSWGYELFSHPATS</sequence>
<comment type="function">
    <text evidence="22">The processed protein kinase Xa21 chain released by protein cleavage after X.oryzae pv. oryzae protein Ax21 detection translocates into the nucleus where it can bind and regulate WRKY62, a transcription factor. Confers resistance to the bacterial pathogen X.oryzae pv. oryzae (Xoo).</text>
</comment>
<dbReference type="SUPFAM" id="SSF56112">
    <property type="entry name" value="Protein kinase-like (PK-like)"/>
    <property type="match status" value="1"/>
</dbReference>
<dbReference type="FunFam" id="3.80.10.10:FF:000041">
    <property type="entry name" value="LRR receptor-like serine/threonine-protein kinase ERECTA"/>
    <property type="match status" value="1"/>
</dbReference>
<protein>
    <recommendedName>
        <fullName evidence="23">Receptor kinase-like protein Xa21</fullName>
        <ecNumber evidence="3">2.7.11.1</ecNumber>
    </recommendedName>
</protein>
<dbReference type="InterPro" id="IPR017441">
    <property type="entry name" value="Protein_kinase_ATP_BS"/>
</dbReference>
<dbReference type="GO" id="GO:0005886">
    <property type="term" value="C:plasma membrane"/>
    <property type="evidence" value="ECO:0007669"/>
    <property type="project" value="UniProtKB-SubCell"/>
</dbReference>
<dbReference type="PROSITE" id="PS00108">
    <property type="entry name" value="PROTEIN_KINASE_ST"/>
    <property type="match status" value="1"/>
</dbReference>
<dbReference type="GO" id="GO:0005789">
    <property type="term" value="C:endoplasmic reticulum membrane"/>
    <property type="evidence" value="ECO:0007669"/>
    <property type="project" value="UniProtKB-SubCell"/>
</dbReference>
<evidence type="ECO:0000256" key="7">
    <source>
        <dbReference type="ARBA" id="ARBA00022614"/>
    </source>
</evidence>
<evidence type="ECO:0000256" key="1">
    <source>
        <dbReference type="ARBA" id="ARBA00004251"/>
    </source>
</evidence>
<dbReference type="Pfam" id="PF23598">
    <property type="entry name" value="LRR_14"/>
    <property type="match status" value="1"/>
</dbReference>
<name>R7W8J2_AEGTA</name>
<proteinExistence type="predicted"/>
<dbReference type="PANTHER" id="PTHR48053:SF153">
    <property type="entry name" value="PROTEIN KINASE DOMAIN-CONTAINING PROTEIN"/>
    <property type="match status" value="1"/>
</dbReference>
<dbReference type="EC" id="2.7.11.1" evidence="3"/>
<dbReference type="InterPro" id="IPR011009">
    <property type="entry name" value="Kinase-like_dom_sf"/>
</dbReference>
<dbReference type="InterPro" id="IPR003591">
    <property type="entry name" value="Leu-rich_rpt_typical-subtyp"/>
</dbReference>
<keyword evidence="13" id="KW-0418">Kinase</keyword>
<dbReference type="PRINTS" id="PR00019">
    <property type="entry name" value="LEURICHRPT"/>
</dbReference>
<evidence type="ECO:0000256" key="14">
    <source>
        <dbReference type="ARBA" id="ARBA00022840"/>
    </source>
</evidence>
<keyword evidence="4" id="KW-1003">Cell membrane</keyword>
<dbReference type="InterPro" id="IPR001611">
    <property type="entry name" value="Leu-rich_rpt"/>
</dbReference>
<keyword evidence="15" id="KW-1133">Transmembrane helix</keyword>
<evidence type="ECO:0000256" key="15">
    <source>
        <dbReference type="ARBA" id="ARBA00022989"/>
    </source>
</evidence>
<evidence type="ECO:0000256" key="11">
    <source>
        <dbReference type="ARBA" id="ARBA00022737"/>
    </source>
</evidence>
<evidence type="ECO:0000256" key="12">
    <source>
        <dbReference type="ARBA" id="ARBA00022741"/>
    </source>
</evidence>
<dbReference type="FunFam" id="3.30.200.20:FF:000432">
    <property type="entry name" value="LRR receptor-like serine/threonine-protein kinase EFR"/>
    <property type="match status" value="1"/>
</dbReference>
<comment type="catalytic activity">
    <reaction evidence="20">
        <text>L-seryl-[protein] + ATP = O-phospho-L-seryl-[protein] + ADP + H(+)</text>
        <dbReference type="Rhea" id="RHEA:17989"/>
        <dbReference type="Rhea" id="RHEA-COMP:9863"/>
        <dbReference type="Rhea" id="RHEA-COMP:11604"/>
        <dbReference type="ChEBI" id="CHEBI:15378"/>
        <dbReference type="ChEBI" id="CHEBI:29999"/>
        <dbReference type="ChEBI" id="CHEBI:30616"/>
        <dbReference type="ChEBI" id="CHEBI:83421"/>
        <dbReference type="ChEBI" id="CHEBI:456216"/>
        <dbReference type="EC" id="2.7.11.1"/>
    </reaction>
</comment>
<evidence type="ECO:0000256" key="6">
    <source>
        <dbReference type="ARBA" id="ARBA00022553"/>
    </source>
</evidence>
<keyword evidence="14" id="KW-0067">ATP-binding</keyword>
<dbReference type="FunFam" id="3.80.10.10:FF:000275">
    <property type="entry name" value="Leucine-rich repeat receptor-like protein kinase"/>
    <property type="match status" value="1"/>
</dbReference>
<dbReference type="InterPro" id="IPR055414">
    <property type="entry name" value="LRR_R13L4/SHOC2-like"/>
</dbReference>
<keyword evidence="10" id="KW-0732">Signal</keyword>
<dbReference type="SMART" id="SM00220">
    <property type="entry name" value="S_TKc"/>
    <property type="match status" value="1"/>
</dbReference>
<keyword evidence="8" id="KW-0808">Transferase</keyword>
<dbReference type="Pfam" id="PF00560">
    <property type="entry name" value="LRR_1"/>
    <property type="match status" value="6"/>
</dbReference>
<dbReference type="Gene3D" id="3.30.200.20">
    <property type="entry name" value="Phosphorylase Kinase, domain 1"/>
    <property type="match status" value="1"/>
</dbReference>
<keyword evidence="18" id="KW-0325">Glycoprotein</keyword>
<dbReference type="PROSITE" id="PS50011">
    <property type="entry name" value="PROTEIN_KINASE_DOM"/>
    <property type="match status" value="1"/>
</dbReference>
<evidence type="ECO:0000256" key="20">
    <source>
        <dbReference type="ARBA" id="ARBA00048679"/>
    </source>
</evidence>
<evidence type="ECO:0000259" key="24">
    <source>
        <dbReference type="PROSITE" id="PS50011"/>
    </source>
</evidence>
<dbReference type="Gene3D" id="1.10.510.10">
    <property type="entry name" value="Transferase(Phosphotransferase) domain 1"/>
    <property type="match status" value="1"/>
</dbReference>
<evidence type="ECO:0000256" key="8">
    <source>
        <dbReference type="ARBA" id="ARBA00022679"/>
    </source>
</evidence>
<organism evidence="25">
    <name type="scientific">Aegilops tauschii</name>
    <name type="common">Tausch's goatgrass</name>
    <name type="synonym">Aegilops squarrosa</name>
    <dbReference type="NCBI Taxonomy" id="37682"/>
    <lineage>
        <taxon>Eukaryota</taxon>
        <taxon>Viridiplantae</taxon>
        <taxon>Streptophyta</taxon>
        <taxon>Embryophyta</taxon>
        <taxon>Tracheophyta</taxon>
        <taxon>Spermatophyta</taxon>
        <taxon>Magnoliopsida</taxon>
        <taxon>Liliopsida</taxon>
        <taxon>Poales</taxon>
        <taxon>Poaceae</taxon>
        <taxon>BOP clade</taxon>
        <taxon>Pooideae</taxon>
        <taxon>Triticodae</taxon>
        <taxon>Triticeae</taxon>
        <taxon>Triticinae</taxon>
        <taxon>Aegilops</taxon>
    </lineage>
</organism>
<evidence type="ECO:0000256" key="2">
    <source>
        <dbReference type="ARBA" id="ARBA00004389"/>
    </source>
</evidence>
<dbReference type="SUPFAM" id="SSF52058">
    <property type="entry name" value="L domain-like"/>
    <property type="match status" value="2"/>
</dbReference>
<dbReference type="SMART" id="SM00369">
    <property type="entry name" value="LRR_TYP"/>
    <property type="match status" value="7"/>
</dbReference>